<organism evidence="10 11">
    <name type="scientific">Clunio marinus</name>
    <dbReference type="NCBI Taxonomy" id="568069"/>
    <lineage>
        <taxon>Eukaryota</taxon>
        <taxon>Metazoa</taxon>
        <taxon>Ecdysozoa</taxon>
        <taxon>Arthropoda</taxon>
        <taxon>Hexapoda</taxon>
        <taxon>Insecta</taxon>
        <taxon>Pterygota</taxon>
        <taxon>Neoptera</taxon>
        <taxon>Endopterygota</taxon>
        <taxon>Diptera</taxon>
        <taxon>Nematocera</taxon>
        <taxon>Chironomoidea</taxon>
        <taxon>Chironomidae</taxon>
        <taxon>Clunio</taxon>
    </lineage>
</organism>
<evidence type="ECO:0000313" key="10">
    <source>
        <dbReference type="EMBL" id="CRK86397.1"/>
    </source>
</evidence>
<evidence type="ECO:0000259" key="9">
    <source>
        <dbReference type="Pfam" id="PF02932"/>
    </source>
</evidence>
<dbReference type="InterPro" id="IPR006029">
    <property type="entry name" value="Neurotrans-gated_channel_TM"/>
</dbReference>
<dbReference type="Pfam" id="PF02932">
    <property type="entry name" value="Neur_chan_memb"/>
    <property type="match status" value="2"/>
</dbReference>
<dbReference type="InterPro" id="IPR036734">
    <property type="entry name" value="Neur_chan_lig-bd_sf"/>
</dbReference>
<accession>A0A1J1HEH5</accession>
<feature type="transmembrane region" description="Helical" evidence="7">
    <location>
        <begin position="671"/>
        <end position="694"/>
    </location>
</feature>
<dbReference type="PRINTS" id="PR00252">
    <property type="entry name" value="NRIONCHANNEL"/>
</dbReference>
<dbReference type="InterPro" id="IPR006202">
    <property type="entry name" value="Neur_chan_lig-bd"/>
</dbReference>
<feature type="domain" description="Neurotransmitter-gated ion-channel transmembrane" evidence="9">
    <location>
        <begin position="227"/>
        <end position="355"/>
    </location>
</feature>
<evidence type="ECO:0000256" key="6">
    <source>
        <dbReference type="SAM" id="MobiDB-lite"/>
    </source>
</evidence>
<comment type="subcellular location">
    <subcellularLocation>
        <location evidence="5">Postsynaptic cell membrane</location>
        <topology evidence="5">Multi-pass membrane protein</topology>
    </subcellularLocation>
</comment>
<dbReference type="GO" id="GO:0005230">
    <property type="term" value="F:extracellular ligand-gated monoatomic ion channel activity"/>
    <property type="evidence" value="ECO:0007669"/>
    <property type="project" value="InterPro"/>
</dbReference>
<evidence type="ECO:0000256" key="4">
    <source>
        <dbReference type="ARBA" id="ARBA00023136"/>
    </source>
</evidence>
<dbReference type="Pfam" id="PF02931">
    <property type="entry name" value="Neur_chan_LBD"/>
    <property type="match status" value="2"/>
</dbReference>
<feature type="transmembrane region" description="Helical" evidence="7">
    <location>
        <begin position="701"/>
        <end position="719"/>
    </location>
</feature>
<dbReference type="FunFam" id="2.70.170.10:FF:000028">
    <property type="entry name" value="AcetylCholine Receptor"/>
    <property type="match status" value="1"/>
</dbReference>
<feature type="transmembrane region" description="Helical" evidence="7">
    <location>
        <begin position="282"/>
        <end position="305"/>
    </location>
</feature>
<dbReference type="AlphaFoldDB" id="A0A1J1HEH5"/>
<dbReference type="SUPFAM" id="SSF63712">
    <property type="entry name" value="Nicotinic receptor ligand binding domain-like"/>
    <property type="match status" value="2"/>
</dbReference>
<feature type="transmembrane region" description="Helical" evidence="7">
    <location>
        <begin position="252"/>
        <end position="270"/>
    </location>
</feature>
<evidence type="ECO:0000256" key="7">
    <source>
        <dbReference type="SAM" id="Phobius"/>
    </source>
</evidence>
<keyword evidence="11" id="KW-1185">Reference proteome</keyword>
<proteinExistence type="inferred from homology"/>
<dbReference type="OrthoDB" id="410315at2759"/>
<feature type="domain" description="Neurotransmitter-gated ion-channel transmembrane" evidence="9">
    <location>
        <begin position="676"/>
        <end position="777"/>
    </location>
</feature>
<dbReference type="InterPro" id="IPR036719">
    <property type="entry name" value="Neuro-gated_channel_TM_sf"/>
</dbReference>
<evidence type="ECO:0000256" key="2">
    <source>
        <dbReference type="ARBA" id="ARBA00022692"/>
    </source>
</evidence>
<dbReference type="CDD" id="cd18997">
    <property type="entry name" value="LGIC_ECD_nAChR"/>
    <property type="match status" value="2"/>
</dbReference>
<dbReference type="GO" id="GO:0004888">
    <property type="term" value="F:transmembrane signaling receptor activity"/>
    <property type="evidence" value="ECO:0007669"/>
    <property type="project" value="InterPro"/>
</dbReference>
<gene>
    <name evidence="10" type="ORF">CLUMA_CG000057</name>
</gene>
<feature type="domain" description="Neurotransmitter-gated ion-channel ligand-binding" evidence="8">
    <location>
        <begin position="16"/>
        <end position="219"/>
    </location>
</feature>
<dbReference type="FunFam" id="2.70.170.10:FF:000016">
    <property type="entry name" value="Nicotinic acetylcholine receptor subunit"/>
    <property type="match status" value="1"/>
</dbReference>
<dbReference type="GO" id="GO:0045211">
    <property type="term" value="C:postsynaptic membrane"/>
    <property type="evidence" value="ECO:0007669"/>
    <property type="project" value="UniProtKB-SubCell"/>
</dbReference>
<feature type="compositionally biased region" description="Basic and acidic residues" evidence="6">
    <location>
        <begin position="351"/>
        <end position="367"/>
    </location>
</feature>
<dbReference type="InterPro" id="IPR006201">
    <property type="entry name" value="Neur_channel"/>
</dbReference>
<keyword evidence="4 7" id="KW-0472">Membrane</keyword>
<feature type="transmembrane region" description="Helical" evidence="7">
    <location>
        <begin position="839"/>
        <end position="856"/>
    </location>
</feature>
<evidence type="ECO:0000313" key="11">
    <source>
        <dbReference type="Proteomes" id="UP000183832"/>
    </source>
</evidence>
<dbReference type="InterPro" id="IPR038050">
    <property type="entry name" value="Neuro_actylchol_rec"/>
</dbReference>
<name>A0A1J1HEH5_9DIPT</name>
<evidence type="ECO:0000256" key="3">
    <source>
        <dbReference type="ARBA" id="ARBA00022989"/>
    </source>
</evidence>
<evidence type="ECO:0000259" key="8">
    <source>
        <dbReference type="Pfam" id="PF02931"/>
    </source>
</evidence>
<dbReference type="EMBL" id="CVRI01000001">
    <property type="protein sequence ID" value="CRK86397.1"/>
    <property type="molecule type" value="Genomic_DNA"/>
</dbReference>
<protein>
    <submittedName>
        <fullName evidence="10">CLUMA_CG000057, isoform A</fullName>
    </submittedName>
</protein>
<feature type="domain" description="Neurotransmitter-gated ion-channel ligand-binding" evidence="8">
    <location>
        <begin position="449"/>
        <end position="646"/>
    </location>
</feature>
<evidence type="ECO:0000256" key="5">
    <source>
        <dbReference type="ARBA" id="ARBA00034104"/>
    </source>
</evidence>
<dbReference type="SUPFAM" id="SSF90112">
    <property type="entry name" value="Neurotransmitter-gated ion-channel transmembrane pore"/>
    <property type="match status" value="2"/>
</dbReference>
<dbReference type="Gene3D" id="1.20.58.390">
    <property type="entry name" value="Neurotransmitter-gated ion-channel transmembrane domain"/>
    <property type="match status" value="2"/>
</dbReference>
<evidence type="ECO:0000256" key="1">
    <source>
        <dbReference type="ARBA" id="ARBA00009237"/>
    </source>
</evidence>
<keyword evidence="2 7" id="KW-0812">Transmembrane</keyword>
<dbReference type="Gene3D" id="2.70.170.10">
    <property type="entry name" value="Neurotransmitter-gated ion-channel ligand-binding domain"/>
    <property type="match status" value="2"/>
</dbReference>
<keyword evidence="3 7" id="KW-1133">Transmembrane helix</keyword>
<feature type="transmembrane region" description="Helical" evidence="7">
    <location>
        <begin position="731"/>
        <end position="754"/>
    </location>
</feature>
<sequence>MSRFIIKALWNDTDVDRLRHELLKDYDINARPENNGDVTNCTVELSLINLEMDEERGVMLSHIWIHLNWTDNKLKWDNDKYPGIKSVHVAADEVWQPDLMVYNSAEVRLVEHFAKTNKIVYSHGSVLWVPPGKFETYCNLNLKFWPFDVQKCDIKIGSWTYNGYQLDLKLLKDHVNTAHYTTNQEWEVLDSTAVRNSKIYPCCAEPYIDTTFTLVLKRKSPMFKSLVIIPALAVACMMLVTFWLPPQSTEKLLLNGIAAVLTCMMLLYFSKLFTVLSSSPPLIVMFYFHSLLMLCISLIISVIVVNMSRNPKNYAVPLSLRKNISDGILGKIFGPKKALAEESETQISELKETPFEEQRNSSDHKVIDLPPNPEQKDTQNDWTRVAIIIDHEHQNLVTIEHQTRALGIFRSHEIFDSAINRAFMFSGMLVRKNSIELYFYTSTATDVDKLKHDLLKNYDPTVRPENFKDTTLVTVGLTLQDVEIDESRGAMISHVWGNFDWNDSKLIWDKELYNNVTSLIVPIEQIWHPDIYVYNSMNSDLRNQFYQTHKVVTNGSVLWVPPAKLESYCNLNLKFWPFDTHTCKIKMGSWTSSGYHIDLKAKDSTVDTSDFNGVFGWDVLKTKVTRNEIFYSCCPEPYVDISMIVEFYKVKNINKSYFAAFTITLQRRSPIFKSVVIIPALAVICMMMVSFWLPPQSTEKLLLNGIAAVLTCIMLLYFSKLFNALSSSPPIIVMFYSCTLLMLCFSLIISVIVVNISRNPKRSAVPYTVKSILLDGFIAKAFGVFDSNQMKTENNLGEIKQNSLDKIQEDHKVMELVTETKNDDIQNDWIRLAIVVDRAVFLAYVLIFIGVIFLHFI</sequence>
<dbReference type="STRING" id="568069.A0A1J1HEH5"/>
<feature type="transmembrane region" description="Helical" evidence="7">
    <location>
        <begin position="226"/>
        <end position="246"/>
    </location>
</feature>
<dbReference type="PANTHER" id="PTHR18945">
    <property type="entry name" value="NEUROTRANSMITTER GATED ION CHANNEL"/>
    <property type="match status" value="1"/>
</dbReference>
<dbReference type="Proteomes" id="UP000183832">
    <property type="component" value="Unassembled WGS sequence"/>
</dbReference>
<comment type="similarity">
    <text evidence="1">Belongs to the ligand-gated ion channel (TC 1.A.9) family. Acetylcholine receptor (TC 1.A.9.1) subfamily.</text>
</comment>
<feature type="region of interest" description="Disordered" evidence="6">
    <location>
        <begin position="351"/>
        <end position="378"/>
    </location>
</feature>
<reference evidence="10 11" key="1">
    <citation type="submission" date="2015-04" db="EMBL/GenBank/DDBJ databases">
        <authorList>
            <person name="Syromyatnikov M.Y."/>
            <person name="Popov V.N."/>
        </authorList>
    </citation>
    <scope>NUCLEOTIDE SEQUENCE [LARGE SCALE GENOMIC DNA]</scope>
</reference>